<keyword evidence="2" id="KW-1185">Reference proteome</keyword>
<feature type="non-terminal residue" evidence="1">
    <location>
        <position position="184"/>
    </location>
</feature>
<name>A0ACC1HSI5_9FUNG</name>
<dbReference type="Proteomes" id="UP001145114">
    <property type="component" value="Unassembled WGS sequence"/>
</dbReference>
<protein>
    <submittedName>
        <fullName evidence="1">Uncharacterized protein</fullName>
    </submittedName>
</protein>
<evidence type="ECO:0000313" key="1">
    <source>
        <dbReference type="EMBL" id="KAJ1678990.1"/>
    </source>
</evidence>
<evidence type="ECO:0000313" key="2">
    <source>
        <dbReference type="Proteomes" id="UP001145114"/>
    </source>
</evidence>
<comment type="caution">
    <text evidence="1">The sequence shown here is derived from an EMBL/GenBank/DDBJ whole genome shotgun (WGS) entry which is preliminary data.</text>
</comment>
<organism evidence="1 2">
    <name type="scientific">Spiromyces aspiralis</name>
    <dbReference type="NCBI Taxonomy" id="68401"/>
    <lineage>
        <taxon>Eukaryota</taxon>
        <taxon>Fungi</taxon>
        <taxon>Fungi incertae sedis</taxon>
        <taxon>Zoopagomycota</taxon>
        <taxon>Kickxellomycotina</taxon>
        <taxon>Kickxellomycetes</taxon>
        <taxon>Kickxellales</taxon>
        <taxon>Kickxellaceae</taxon>
        <taxon>Spiromyces</taxon>
    </lineage>
</organism>
<proteinExistence type="predicted"/>
<gene>
    <name evidence="1" type="ORF">EV182_002952</name>
</gene>
<reference evidence="1" key="1">
    <citation type="submission" date="2022-06" db="EMBL/GenBank/DDBJ databases">
        <title>Phylogenomic reconstructions and comparative analyses of Kickxellomycotina fungi.</title>
        <authorList>
            <person name="Reynolds N.K."/>
            <person name="Stajich J.E."/>
            <person name="Barry K."/>
            <person name="Grigoriev I.V."/>
            <person name="Crous P."/>
            <person name="Smith M.E."/>
        </authorList>
    </citation>
    <scope>NUCLEOTIDE SEQUENCE</scope>
    <source>
        <strain evidence="1">RSA 2271</strain>
    </source>
</reference>
<dbReference type="EMBL" id="JAMZIH010000687">
    <property type="protein sequence ID" value="KAJ1678990.1"/>
    <property type="molecule type" value="Genomic_DNA"/>
</dbReference>
<accession>A0ACC1HSI5</accession>
<sequence>MLIPLGKGGKNKNSNGGSNNNDRCGAKYKYDNRDRFADSISDGYSILATAIYRETDAEMVGLSASDVAVHNSILGNIADTEVHGIAYNAGRGMRNNGREEAPEAKQEESGNNGEVVDVNTGNGGCDDNRVIPPPAKATMAAVADPIDVVSSDRGPSRDPQNRKRNEASRWNSKEYCDTWEKQYE</sequence>